<dbReference type="EMBL" id="BFEA01000094">
    <property type="protein sequence ID" value="GBG67962.1"/>
    <property type="molecule type" value="Genomic_DNA"/>
</dbReference>
<accession>A0A388KD31</accession>
<sequence length="252" mass="28388">MRSSWSVDLLHNEGCTHVITLDSSITDSPLLQNIINAGLNHIPCMTLDVEEAIAEVGKFLDELFARIMELRDLTDSTKSFLQRIILKKAREKMKRYQVTHRHVVAEPFEHPAVKRELAFLTSRFLISPTDKAPNTPAFVCKNFIRKLAFKRLSSPQFANILMPPAAVVSRIHGEISVFPTLPATATSLPYLMTVLKAHKGTFRWITNTADTVISPAADVCACLLRFLLPLVQTFCRDRSLEVEEQHGVRPNL</sequence>
<organism evidence="1 2">
    <name type="scientific">Chara braunii</name>
    <name type="common">Braun's stonewort</name>
    <dbReference type="NCBI Taxonomy" id="69332"/>
    <lineage>
        <taxon>Eukaryota</taxon>
        <taxon>Viridiplantae</taxon>
        <taxon>Streptophyta</taxon>
        <taxon>Charophyceae</taxon>
        <taxon>Charales</taxon>
        <taxon>Characeae</taxon>
        <taxon>Chara</taxon>
    </lineage>
</organism>
<gene>
    <name evidence="1" type="ORF">CBR_g1081</name>
</gene>
<proteinExistence type="predicted"/>
<evidence type="ECO:0000313" key="1">
    <source>
        <dbReference type="EMBL" id="GBG67962.1"/>
    </source>
</evidence>
<dbReference type="Gramene" id="GBG67962">
    <property type="protein sequence ID" value="GBG67962"/>
    <property type="gene ID" value="CBR_g1081"/>
</dbReference>
<name>A0A388KD31_CHABU</name>
<dbReference type="Proteomes" id="UP000265515">
    <property type="component" value="Unassembled WGS sequence"/>
</dbReference>
<protein>
    <submittedName>
        <fullName evidence="1">Uncharacterized protein</fullName>
    </submittedName>
</protein>
<reference evidence="1 2" key="1">
    <citation type="journal article" date="2018" name="Cell">
        <title>The Chara Genome: Secondary Complexity and Implications for Plant Terrestrialization.</title>
        <authorList>
            <person name="Nishiyama T."/>
            <person name="Sakayama H."/>
            <person name="Vries J.D."/>
            <person name="Buschmann H."/>
            <person name="Saint-Marcoux D."/>
            <person name="Ullrich K.K."/>
            <person name="Haas F.B."/>
            <person name="Vanderstraeten L."/>
            <person name="Becker D."/>
            <person name="Lang D."/>
            <person name="Vosolsobe S."/>
            <person name="Rombauts S."/>
            <person name="Wilhelmsson P.K.I."/>
            <person name="Janitza P."/>
            <person name="Kern R."/>
            <person name="Heyl A."/>
            <person name="Rumpler F."/>
            <person name="Villalobos L.I.A.C."/>
            <person name="Clay J.M."/>
            <person name="Skokan R."/>
            <person name="Toyoda A."/>
            <person name="Suzuki Y."/>
            <person name="Kagoshima H."/>
            <person name="Schijlen E."/>
            <person name="Tajeshwar N."/>
            <person name="Catarino B."/>
            <person name="Hetherington A.J."/>
            <person name="Saltykova A."/>
            <person name="Bonnot C."/>
            <person name="Breuninger H."/>
            <person name="Symeonidi A."/>
            <person name="Radhakrishnan G.V."/>
            <person name="Van Nieuwerburgh F."/>
            <person name="Deforce D."/>
            <person name="Chang C."/>
            <person name="Karol K.G."/>
            <person name="Hedrich R."/>
            <person name="Ulvskov P."/>
            <person name="Glockner G."/>
            <person name="Delwiche C.F."/>
            <person name="Petrasek J."/>
            <person name="Van de Peer Y."/>
            <person name="Friml J."/>
            <person name="Beilby M."/>
            <person name="Dolan L."/>
            <person name="Kohara Y."/>
            <person name="Sugano S."/>
            <person name="Fujiyama A."/>
            <person name="Delaux P.-M."/>
            <person name="Quint M."/>
            <person name="TheiBen G."/>
            <person name="Hagemann M."/>
            <person name="Harholt J."/>
            <person name="Dunand C."/>
            <person name="Zachgo S."/>
            <person name="Langdale J."/>
            <person name="Maumus F."/>
            <person name="Straeten D.V.D."/>
            <person name="Gould S.B."/>
            <person name="Rensing S.A."/>
        </authorList>
    </citation>
    <scope>NUCLEOTIDE SEQUENCE [LARGE SCALE GENOMIC DNA]</scope>
    <source>
        <strain evidence="1 2">S276</strain>
    </source>
</reference>
<dbReference type="AlphaFoldDB" id="A0A388KD31"/>
<evidence type="ECO:0000313" key="2">
    <source>
        <dbReference type="Proteomes" id="UP000265515"/>
    </source>
</evidence>
<comment type="caution">
    <text evidence="1">The sequence shown here is derived from an EMBL/GenBank/DDBJ whole genome shotgun (WGS) entry which is preliminary data.</text>
</comment>
<keyword evidence="2" id="KW-1185">Reference proteome</keyword>